<dbReference type="PANTHER" id="PTHR48102:SF3">
    <property type="entry name" value="ATP-DEPENDENT PROTEASE ATPASE SUBUNIT HSLU"/>
    <property type="match status" value="1"/>
</dbReference>
<dbReference type="InterPro" id="IPR027417">
    <property type="entry name" value="P-loop_NTPase"/>
</dbReference>
<dbReference type="Gene3D" id="3.40.50.300">
    <property type="entry name" value="P-loop containing nucleotide triphosphate hydrolases"/>
    <property type="match status" value="1"/>
</dbReference>
<sequence>MENLTPIEIVSSFDRYVYGQTQAKKMLAIALRNRYRANKLNVVDRMSVHKQNLLIEGPRGTGKTALMREEKQKQK</sequence>
<dbReference type="AlphaFoldDB" id="A0A5W4PRD3"/>
<dbReference type="PANTHER" id="PTHR48102">
    <property type="entry name" value="ATP-DEPENDENT CLP PROTEASE ATP-BINDING SUBUNIT CLPX-LIKE, MITOCHONDRIAL-RELATED"/>
    <property type="match status" value="1"/>
</dbReference>
<reference evidence="1" key="1">
    <citation type="submission" date="2018-08" db="EMBL/GenBank/DDBJ databases">
        <authorList>
            <person name="Ashton P.M."/>
            <person name="Dallman T."/>
            <person name="Nair S."/>
            <person name="De Pinna E."/>
            <person name="Peters T."/>
            <person name="Grant K."/>
        </authorList>
    </citation>
    <scope>NUCLEOTIDE SEQUENCE</scope>
    <source>
        <strain evidence="1">126847</strain>
    </source>
</reference>
<gene>
    <name evidence="1" type="ORF">BZT14_01060</name>
</gene>
<evidence type="ECO:0008006" key="2">
    <source>
        <dbReference type="Google" id="ProtNLM"/>
    </source>
</evidence>
<name>A0A5W4PRD3_SALEN</name>
<dbReference type="InterPro" id="IPR050052">
    <property type="entry name" value="ATP-dep_Clp_protease_ClpX"/>
</dbReference>
<dbReference type="GO" id="GO:0016887">
    <property type="term" value="F:ATP hydrolysis activity"/>
    <property type="evidence" value="ECO:0007669"/>
    <property type="project" value="TreeGrafter"/>
</dbReference>
<comment type="caution">
    <text evidence="1">The sequence shown here is derived from an EMBL/GenBank/DDBJ whole genome shotgun (WGS) entry which is preliminary data.</text>
</comment>
<protein>
    <recommendedName>
        <fullName evidence="2">ATP-binding protein</fullName>
    </recommendedName>
</protein>
<proteinExistence type="predicted"/>
<dbReference type="GO" id="GO:0051603">
    <property type="term" value="P:proteolysis involved in protein catabolic process"/>
    <property type="evidence" value="ECO:0007669"/>
    <property type="project" value="TreeGrafter"/>
</dbReference>
<dbReference type="SUPFAM" id="SSF52540">
    <property type="entry name" value="P-loop containing nucleoside triphosphate hydrolases"/>
    <property type="match status" value="1"/>
</dbReference>
<dbReference type="GO" id="GO:0005524">
    <property type="term" value="F:ATP binding"/>
    <property type="evidence" value="ECO:0007669"/>
    <property type="project" value="TreeGrafter"/>
</dbReference>
<organism evidence="1">
    <name type="scientific">Salmonella enteritidis</name>
    <dbReference type="NCBI Taxonomy" id="149539"/>
    <lineage>
        <taxon>Bacteria</taxon>
        <taxon>Pseudomonadati</taxon>
        <taxon>Pseudomonadota</taxon>
        <taxon>Gammaproteobacteria</taxon>
        <taxon>Enterobacterales</taxon>
        <taxon>Enterobacteriaceae</taxon>
        <taxon>Salmonella</taxon>
    </lineage>
</organism>
<accession>A0A5W4PRD3</accession>
<evidence type="ECO:0000313" key="1">
    <source>
        <dbReference type="EMBL" id="EBW9188250.1"/>
    </source>
</evidence>
<dbReference type="GO" id="GO:0009376">
    <property type="term" value="C:HslUV protease complex"/>
    <property type="evidence" value="ECO:0007669"/>
    <property type="project" value="TreeGrafter"/>
</dbReference>
<dbReference type="EMBL" id="AAHJPS010000001">
    <property type="protein sequence ID" value="EBW9188250.1"/>
    <property type="molecule type" value="Genomic_DNA"/>
</dbReference>